<evidence type="ECO:0000313" key="1">
    <source>
        <dbReference type="EMBL" id="MBX45893.1"/>
    </source>
</evidence>
<name>A0A2P2NTZ2_RHIMU</name>
<protein>
    <submittedName>
        <fullName evidence="1">Uncharacterized protein</fullName>
    </submittedName>
</protein>
<sequence length="13" mass="1402">MTLSLAPPMSTPR</sequence>
<proteinExistence type="predicted"/>
<dbReference type="EMBL" id="GGEC01065409">
    <property type="protein sequence ID" value="MBX45893.1"/>
    <property type="molecule type" value="Transcribed_RNA"/>
</dbReference>
<accession>A0A2P2NTZ2</accession>
<organism evidence="1">
    <name type="scientific">Rhizophora mucronata</name>
    <name type="common">Asiatic mangrove</name>
    <dbReference type="NCBI Taxonomy" id="61149"/>
    <lineage>
        <taxon>Eukaryota</taxon>
        <taxon>Viridiplantae</taxon>
        <taxon>Streptophyta</taxon>
        <taxon>Embryophyta</taxon>
        <taxon>Tracheophyta</taxon>
        <taxon>Spermatophyta</taxon>
        <taxon>Magnoliopsida</taxon>
        <taxon>eudicotyledons</taxon>
        <taxon>Gunneridae</taxon>
        <taxon>Pentapetalae</taxon>
        <taxon>rosids</taxon>
        <taxon>fabids</taxon>
        <taxon>Malpighiales</taxon>
        <taxon>Rhizophoraceae</taxon>
        <taxon>Rhizophora</taxon>
    </lineage>
</organism>
<reference evidence="1" key="1">
    <citation type="submission" date="2018-02" db="EMBL/GenBank/DDBJ databases">
        <title>Rhizophora mucronata_Transcriptome.</title>
        <authorList>
            <person name="Meera S.P."/>
            <person name="Sreeshan A."/>
            <person name="Augustine A."/>
        </authorList>
    </citation>
    <scope>NUCLEOTIDE SEQUENCE</scope>
    <source>
        <tissue evidence="1">Leaf</tissue>
    </source>
</reference>